<feature type="transmembrane region" description="Helical" evidence="1">
    <location>
        <begin position="96"/>
        <end position="114"/>
    </location>
</feature>
<keyword evidence="1" id="KW-1133">Transmembrane helix</keyword>
<dbReference type="Proteomes" id="UP000614601">
    <property type="component" value="Unassembled WGS sequence"/>
</dbReference>
<accession>A0A811K1X5</accession>
<reference evidence="2" key="1">
    <citation type="submission" date="2020-09" db="EMBL/GenBank/DDBJ databases">
        <authorList>
            <person name="Kikuchi T."/>
        </authorList>
    </citation>
    <scope>NUCLEOTIDE SEQUENCE</scope>
    <source>
        <strain evidence="2">SH1</strain>
    </source>
</reference>
<keyword evidence="1" id="KW-0472">Membrane</keyword>
<dbReference type="OrthoDB" id="10056860at2759"/>
<protein>
    <submittedName>
        <fullName evidence="2">Uncharacterized protein</fullName>
    </submittedName>
</protein>
<sequence length="148" mass="17920">MLLNRSIQRQCLPKRTFFTGFRKTYETGDGIKSIFDVFGPKKPERVEDYTITGKRIGDPFHYSDRKSGKGYTDFRDNPFPQRPYVYPPLKKDYRNFFWIIFLTSSIFFVDYRWIGFQIKKEIAKFYPGIEDWYQDLMRQMDLGEERDD</sequence>
<name>A0A811K1X5_9BILA</name>
<organism evidence="2 3">
    <name type="scientific">Bursaphelenchus okinawaensis</name>
    <dbReference type="NCBI Taxonomy" id="465554"/>
    <lineage>
        <taxon>Eukaryota</taxon>
        <taxon>Metazoa</taxon>
        <taxon>Ecdysozoa</taxon>
        <taxon>Nematoda</taxon>
        <taxon>Chromadorea</taxon>
        <taxon>Rhabditida</taxon>
        <taxon>Tylenchina</taxon>
        <taxon>Tylenchomorpha</taxon>
        <taxon>Aphelenchoidea</taxon>
        <taxon>Aphelenchoididae</taxon>
        <taxon>Bursaphelenchus</taxon>
    </lineage>
</organism>
<dbReference type="EMBL" id="CAJFDH010000002">
    <property type="protein sequence ID" value="CAD5209805.1"/>
    <property type="molecule type" value="Genomic_DNA"/>
</dbReference>
<dbReference type="Proteomes" id="UP000783686">
    <property type="component" value="Unassembled WGS sequence"/>
</dbReference>
<dbReference type="EMBL" id="CAJFCW020000002">
    <property type="protein sequence ID" value="CAG9090098.1"/>
    <property type="molecule type" value="Genomic_DNA"/>
</dbReference>
<comment type="caution">
    <text evidence="2">The sequence shown here is derived from an EMBL/GenBank/DDBJ whole genome shotgun (WGS) entry which is preliminary data.</text>
</comment>
<gene>
    <name evidence="2" type="ORF">BOKJ2_LOCUS2871</name>
</gene>
<proteinExistence type="predicted"/>
<keyword evidence="1" id="KW-0812">Transmembrane</keyword>
<dbReference type="AlphaFoldDB" id="A0A811K1X5"/>
<evidence type="ECO:0000313" key="3">
    <source>
        <dbReference type="Proteomes" id="UP000614601"/>
    </source>
</evidence>
<evidence type="ECO:0000313" key="2">
    <source>
        <dbReference type="EMBL" id="CAD5209805.1"/>
    </source>
</evidence>
<keyword evidence="3" id="KW-1185">Reference proteome</keyword>
<evidence type="ECO:0000256" key="1">
    <source>
        <dbReference type="SAM" id="Phobius"/>
    </source>
</evidence>